<dbReference type="Proteomes" id="UP000265520">
    <property type="component" value="Unassembled WGS sequence"/>
</dbReference>
<dbReference type="AlphaFoldDB" id="A0A392S5A5"/>
<name>A0A392S5A5_9FABA</name>
<proteinExistence type="predicted"/>
<evidence type="ECO:0000313" key="1">
    <source>
        <dbReference type="EMBL" id="MCI44008.1"/>
    </source>
</evidence>
<protein>
    <submittedName>
        <fullName evidence="1">Uncharacterized protein</fullName>
    </submittedName>
</protein>
<sequence>MQADIMQFITEFHRNGKLSK</sequence>
<evidence type="ECO:0000313" key="2">
    <source>
        <dbReference type="Proteomes" id="UP000265520"/>
    </source>
</evidence>
<feature type="non-terminal residue" evidence="1">
    <location>
        <position position="20"/>
    </location>
</feature>
<organism evidence="1 2">
    <name type="scientific">Trifolium medium</name>
    <dbReference type="NCBI Taxonomy" id="97028"/>
    <lineage>
        <taxon>Eukaryota</taxon>
        <taxon>Viridiplantae</taxon>
        <taxon>Streptophyta</taxon>
        <taxon>Embryophyta</taxon>
        <taxon>Tracheophyta</taxon>
        <taxon>Spermatophyta</taxon>
        <taxon>Magnoliopsida</taxon>
        <taxon>eudicotyledons</taxon>
        <taxon>Gunneridae</taxon>
        <taxon>Pentapetalae</taxon>
        <taxon>rosids</taxon>
        <taxon>fabids</taxon>
        <taxon>Fabales</taxon>
        <taxon>Fabaceae</taxon>
        <taxon>Papilionoideae</taxon>
        <taxon>50 kb inversion clade</taxon>
        <taxon>NPAAA clade</taxon>
        <taxon>Hologalegina</taxon>
        <taxon>IRL clade</taxon>
        <taxon>Trifolieae</taxon>
        <taxon>Trifolium</taxon>
    </lineage>
</organism>
<dbReference type="EMBL" id="LXQA010324773">
    <property type="protein sequence ID" value="MCI44008.1"/>
    <property type="molecule type" value="Genomic_DNA"/>
</dbReference>
<accession>A0A392S5A5</accession>
<comment type="caution">
    <text evidence="1">The sequence shown here is derived from an EMBL/GenBank/DDBJ whole genome shotgun (WGS) entry which is preliminary data.</text>
</comment>
<keyword evidence="2" id="KW-1185">Reference proteome</keyword>
<reference evidence="1 2" key="1">
    <citation type="journal article" date="2018" name="Front. Plant Sci.">
        <title>Red Clover (Trifolium pratense) and Zigzag Clover (T. medium) - A Picture of Genomic Similarities and Differences.</title>
        <authorList>
            <person name="Dluhosova J."/>
            <person name="Istvanek J."/>
            <person name="Nedelnik J."/>
            <person name="Repkova J."/>
        </authorList>
    </citation>
    <scope>NUCLEOTIDE SEQUENCE [LARGE SCALE GENOMIC DNA]</scope>
    <source>
        <strain evidence="2">cv. 10/8</strain>
        <tissue evidence="1">Leaf</tissue>
    </source>
</reference>